<protein>
    <recommendedName>
        <fullName evidence="1">CdiA toxin EC869-like domain-containing protein</fullName>
    </recommendedName>
</protein>
<dbReference type="Proteomes" id="UP000697802">
    <property type="component" value="Unassembled WGS sequence"/>
</dbReference>
<proteinExistence type="predicted"/>
<dbReference type="Gene3D" id="3.40.1350.110">
    <property type="match status" value="1"/>
</dbReference>
<feature type="domain" description="CdiA toxin EC869-like" evidence="1">
    <location>
        <begin position="99"/>
        <end position="126"/>
    </location>
</feature>
<organism evidence="2 3">
    <name type="scientific">Photorhabdus tasmaniensis</name>
    <dbReference type="NCBI Taxonomy" id="1004159"/>
    <lineage>
        <taxon>Bacteria</taxon>
        <taxon>Pseudomonadati</taxon>
        <taxon>Pseudomonadota</taxon>
        <taxon>Gammaproteobacteria</taxon>
        <taxon>Enterobacterales</taxon>
        <taxon>Morganellaceae</taxon>
        <taxon>Photorhabdus</taxon>
    </lineage>
</organism>
<evidence type="ECO:0000313" key="3">
    <source>
        <dbReference type="Proteomes" id="UP000697802"/>
    </source>
</evidence>
<reference evidence="2 3" key="1">
    <citation type="submission" date="2018-02" db="EMBL/GenBank/DDBJ databases">
        <authorList>
            <person name="Machado R.A."/>
        </authorList>
    </citation>
    <scope>NUCLEOTIDE SEQUENCE [LARGE SCALE GENOMIC DNA]</scope>
    <source>
        <strain evidence="2 3">T327</strain>
    </source>
</reference>
<name>A0ABX0GDS8_9GAMM</name>
<dbReference type="InterPro" id="IPR033799">
    <property type="entry name" value="CdiA_EC869-like"/>
</dbReference>
<accession>A0ABX0GDS8</accession>
<gene>
    <name evidence="2" type="ORF">C5471_01490</name>
</gene>
<evidence type="ECO:0000259" key="1">
    <source>
        <dbReference type="Pfam" id="PF21111"/>
    </source>
</evidence>
<sequence length="130" mass="14812">MLLSDRYYSAYLPNTDSLSQDRELFSTYSQSWLYNALPAREKGALIAKEAVESAGLLILNQKSLGTMDTDDLSVNYNDHLDERLKKYLTLLCDTTELLANTTKVQWTEINRAIEYGKNQGVKVIVTQVKR</sequence>
<comment type="caution">
    <text evidence="2">The sequence shown here is derived from an EMBL/GenBank/DDBJ whole genome shotgun (WGS) entry which is preliminary data.</text>
</comment>
<evidence type="ECO:0000313" key="2">
    <source>
        <dbReference type="EMBL" id="NHB86456.1"/>
    </source>
</evidence>
<keyword evidence="3" id="KW-1185">Reference proteome</keyword>
<dbReference type="EMBL" id="PUJU01000003">
    <property type="protein sequence ID" value="NHB86456.1"/>
    <property type="molecule type" value="Genomic_DNA"/>
</dbReference>
<dbReference type="Pfam" id="PF21111">
    <property type="entry name" value="CDI_toxin_EC869_like"/>
    <property type="match status" value="1"/>
</dbReference>